<organism evidence="11">
    <name type="scientific">uncultured delta proteobacterium</name>
    <dbReference type="NCBI Taxonomy" id="34034"/>
    <lineage>
        <taxon>Bacteria</taxon>
        <taxon>Deltaproteobacteria</taxon>
        <taxon>environmental samples</taxon>
    </lineage>
</organism>
<evidence type="ECO:0000259" key="10">
    <source>
        <dbReference type="Pfam" id="PF04290"/>
    </source>
</evidence>
<sequence length="174" mass="20104">MHAWFIRAIRRASMAVGGISVCAMAAVIFAEVILRSFLGSSLRVSEDIASYCLGYAIFWGALMAIDSEKFIRVDVLFGRFSQKGKDIINILNDFLFLLFLLLASYYFTLAQLSAFRMNTLTNTFYRWPIFYIKLPLMIGLYLLVVYLAYRLIYRVYEQISSRPDVFEQYEGEGK</sequence>
<evidence type="ECO:0000313" key="11">
    <source>
        <dbReference type="EMBL" id="SBW06031.1"/>
    </source>
</evidence>
<name>A0A212K2U6_9DELT</name>
<gene>
    <name evidence="11" type="ORF">KL86DPRO_20591</name>
</gene>
<comment type="similarity">
    <text evidence="8">Belongs to the TRAP transporter small permease family.</text>
</comment>
<keyword evidence="7 9" id="KW-0472">Membrane</keyword>
<keyword evidence="4" id="KW-0997">Cell inner membrane</keyword>
<feature type="transmembrane region" description="Helical" evidence="9">
    <location>
        <begin position="12"/>
        <end position="36"/>
    </location>
</feature>
<keyword evidence="3" id="KW-1003">Cell membrane</keyword>
<dbReference type="AlphaFoldDB" id="A0A212K2U6"/>
<evidence type="ECO:0000256" key="5">
    <source>
        <dbReference type="ARBA" id="ARBA00022692"/>
    </source>
</evidence>
<evidence type="ECO:0000256" key="1">
    <source>
        <dbReference type="ARBA" id="ARBA00004429"/>
    </source>
</evidence>
<evidence type="ECO:0000256" key="4">
    <source>
        <dbReference type="ARBA" id="ARBA00022519"/>
    </source>
</evidence>
<keyword evidence="2" id="KW-0813">Transport</keyword>
<feature type="transmembrane region" description="Helical" evidence="9">
    <location>
        <begin position="48"/>
        <end position="66"/>
    </location>
</feature>
<feature type="transmembrane region" description="Helical" evidence="9">
    <location>
        <begin position="87"/>
        <end position="107"/>
    </location>
</feature>
<evidence type="ECO:0000256" key="6">
    <source>
        <dbReference type="ARBA" id="ARBA00022989"/>
    </source>
</evidence>
<keyword evidence="5 9" id="KW-0812">Transmembrane</keyword>
<dbReference type="GO" id="GO:0005886">
    <property type="term" value="C:plasma membrane"/>
    <property type="evidence" value="ECO:0007669"/>
    <property type="project" value="UniProtKB-SubCell"/>
</dbReference>
<keyword evidence="6 9" id="KW-1133">Transmembrane helix</keyword>
<evidence type="ECO:0000256" key="2">
    <source>
        <dbReference type="ARBA" id="ARBA00022448"/>
    </source>
</evidence>
<dbReference type="InterPro" id="IPR055348">
    <property type="entry name" value="DctQ"/>
</dbReference>
<proteinExistence type="inferred from homology"/>
<evidence type="ECO:0000256" key="7">
    <source>
        <dbReference type="ARBA" id="ARBA00023136"/>
    </source>
</evidence>
<dbReference type="Pfam" id="PF04290">
    <property type="entry name" value="DctQ"/>
    <property type="match status" value="1"/>
</dbReference>
<feature type="transmembrane region" description="Helical" evidence="9">
    <location>
        <begin position="127"/>
        <end position="149"/>
    </location>
</feature>
<dbReference type="InterPro" id="IPR007387">
    <property type="entry name" value="TRAP_DctQ"/>
</dbReference>
<feature type="domain" description="Tripartite ATP-independent periplasmic transporters DctQ component" evidence="10">
    <location>
        <begin position="24"/>
        <end position="154"/>
    </location>
</feature>
<comment type="subcellular location">
    <subcellularLocation>
        <location evidence="1">Cell inner membrane</location>
        <topology evidence="1">Multi-pass membrane protein</topology>
    </subcellularLocation>
</comment>
<dbReference type="EMBL" id="FLUQ01000002">
    <property type="protein sequence ID" value="SBW06031.1"/>
    <property type="molecule type" value="Genomic_DNA"/>
</dbReference>
<evidence type="ECO:0000256" key="9">
    <source>
        <dbReference type="SAM" id="Phobius"/>
    </source>
</evidence>
<evidence type="ECO:0000256" key="3">
    <source>
        <dbReference type="ARBA" id="ARBA00022475"/>
    </source>
</evidence>
<accession>A0A212K2U6</accession>
<protein>
    <recommendedName>
        <fullName evidence="10">Tripartite ATP-independent periplasmic transporters DctQ component domain-containing protein</fullName>
    </recommendedName>
</protein>
<evidence type="ECO:0000256" key="8">
    <source>
        <dbReference type="ARBA" id="ARBA00038436"/>
    </source>
</evidence>
<dbReference type="PANTHER" id="PTHR35011">
    <property type="entry name" value="2,3-DIKETO-L-GULONATE TRAP TRANSPORTER SMALL PERMEASE PROTEIN YIAM"/>
    <property type="match status" value="1"/>
</dbReference>
<reference evidence="11" key="1">
    <citation type="submission" date="2016-04" db="EMBL/GenBank/DDBJ databases">
        <authorList>
            <person name="Evans L.H."/>
            <person name="Alamgir A."/>
            <person name="Owens N."/>
            <person name="Weber N.D."/>
            <person name="Virtaneva K."/>
            <person name="Barbian K."/>
            <person name="Babar A."/>
            <person name="Rosenke K."/>
        </authorList>
    </citation>
    <scope>NUCLEOTIDE SEQUENCE</scope>
    <source>
        <strain evidence="11">86</strain>
    </source>
</reference>